<accession>A0A814JUT4</accession>
<protein>
    <submittedName>
        <fullName evidence="1">Uncharacterized protein</fullName>
    </submittedName>
</protein>
<sequence>MKFLNRTKFYQKITLCLDTPLVIPNINIRADFGPIVDEGLQIGIVNDNRSLTIDSHQELITHYLTVKLTGKLSTMVALLGPLLAGSARLSLSGVIDVSIGGDFVLTELPLTVLNVTTDQEHSG</sequence>
<evidence type="ECO:0000313" key="2">
    <source>
        <dbReference type="Proteomes" id="UP000663889"/>
    </source>
</evidence>
<dbReference type="AlphaFoldDB" id="A0A814JUT4"/>
<gene>
    <name evidence="1" type="ORF">SEV965_LOCUS12919</name>
</gene>
<dbReference type="Proteomes" id="UP000663889">
    <property type="component" value="Unassembled WGS sequence"/>
</dbReference>
<comment type="caution">
    <text evidence="1">The sequence shown here is derived from an EMBL/GenBank/DDBJ whole genome shotgun (WGS) entry which is preliminary data.</text>
</comment>
<reference evidence="1" key="1">
    <citation type="submission" date="2021-02" db="EMBL/GenBank/DDBJ databases">
        <authorList>
            <person name="Nowell W R."/>
        </authorList>
    </citation>
    <scope>NUCLEOTIDE SEQUENCE</scope>
</reference>
<organism evidence="1 2">
    <name type="scientific">Rotaria sordida</name>
    <dbReference type="NCBI Taxonomy" id="392033"/>
    <lineage>
        <taxon>Eukaryota</taxon>
        <taxon>Metazoa</taxon>
        <taxon>Spiralia</taxon>
        <taxon>Gnathifera</taxon>
        <taxon>Rotifera</taxon>
        <taxon>Eurotatoria</taxon>
        <taxon>Bdelloidea</taxon>
        <taxon>Philodinida</taxon>
        <taxon>Philodinidae</taxon>
        <taxon>Rotaria</taxon>
    </lineage>
</organism>
<name>A0A814JUT4_9BILA</name>
<proteinExistence type="predicted"/>
<evidence type="ECO:0000313" key="1">
    <source>
        <dbReference type="EMBL" id="CAF1042764.1"/>
    </source>
</evidence>
<dbReference type="EMBL" id="CAJNOU010000597">
    <property type="protein sequence ID" value="CAF1042764.1"/>
    <property type="molecule type" value="Genomic_DNA"/>
</dbReference>